<comment type="caution">
    <text evidence="1">The sequence shown here is derived from an EMBL/GenBank/DDBJ whole genome shotgun (WGS) entry which is preliminary data.</text>
</comment>
<reference evidence="1 2" key="1">
    <citation type="submission" date="2014-07" db="EMBL/GenBank/DDBJ databases">
        <authorList>
            <person name="Sibley D."/>
            <person name="Venepally P."/>
            <person name="Karamycheva S."/>
            <person name="Hadjithomas M."/>
            <person name="Khan A."/>
            <person name="Brunk B."/>
            <person name="Roos D."/>
            <person name="Caler E."/>
            <person name="Lorenzi H."/>
        </authorList>
    </citation>
    <scope>NUCLEOTIDE SEQUENCE [LARGE SCALE GENOMIC DNA]</scope>
    <source>
        <strain evidence="1 2">FOU</strain>
    </source>
</reference>
<gene>
    <name evidence="1" type="ORF">TGFOU_364110</name>
</gene>
<evidence type="ECO:0000313" key="1">
    <source>
        <dbReference type="EMBL" id="KFG55969.1"/>
    </source>
</evidence>
<organism evidence="1 2">
    <name type="scientific">Toxoplasma gondii FOU</name>
    <dbReference type="NCBI Taxonomy" id="943167"/>
    <lineage>
        <taxon>Eukaryota</taxon>
        <taxon>Sar</taxon>
        <taxon>Alveolata</taxon>
        <taxon>Apicomplexa</taxon>
        <taxon>Conoidasida</taxon>
        <taxon>Coccidia</taxon>
        <taxon>Eucoccidiorida</taxon>
        <taxon>Eimeriorina</taxon>
        <taxon>Sarcocystidae</taxon>
        <taxon>Toxoplasma</taxon>
    </lineage>
</organism>
<evidence type="ECO:0000313" key="2">
    <source>
        <dbReference type="Proteomes" id="UP000028838"/>
    </source>
</evidence>
<dbReference type="EMBL" id="AEYH02000144">
    <property type="protein sequence ID" value="KFG55969.1"/>
    <property type="molecule type" value="Genomic_DNA"/>
</dbReference>
<name>A0A086LH51_TOXGO</name>
<dbReference type="VEuPathDB" id="ToxoDB:TGFOU_364110"/>
<dbReference type="Proteomes" id="UP000028838">
    <property type="component" value="Unassembled WGS sequence"/>
</dbReference>
<protein>
    <submittedName>
        <fullName evidence="1">Uncharacterized protein</fullName>
    </submittedName>
</protein>
<sequence length="110" mass="11964">MRCLHVRRPRRCRPTVVCGLSLLGRQALCFRSFLFFSLAQKTHALPFGIPFSAFFSASAASLPSSDSLGNSSPLHHLKVFSSSWSACFTGGLSHSKPVSTRVFESLGFVA</sequence>
<proteinExistence type="predicted"/>
<dbReference type="AlphaFoldDB" id="A0A086LH51"/>
<accession>A0A086LH51</accession>